<keyword evidence="1" id="KW-0472">Membrane</keyword>
<evidence type="ECO:0000256" key="1">
    <source>
        <dbReference type="SAM" id="Phobius"/>
    </source>
</evidence>
<feature type="domain" description="DUF7378" evidence="2">
    <location>
        <begin position="51"/>
        <end position="203"/>
    </location>
</feature>
<organism evidence="3 4">
    <name type="scientific">Miscanthus lutarioriparius</name>
    <dbReference type="NCBI Taxonomy" id="422564"/>
    <lineage>
        <taxon>Eukaryota</taxon>
        <taxon>Viridiplantae</taxon>
        <taxon>Streptophyta</taxon>
        <taxon>Embryophyta</taxon>
        <taxon>Tracheophyta</taxon>
        <taxon>Spermatophyta</taxon>
        <taxon>Magnoliopsida</taxon>
        <taxon>Liliopsida</taxon>
        <taxon>Poales</taxon>
        <taxon>Poaceae</taxon>
        <taxon>PACMAD clade</taxon>
        <taxon>Panicoideae</taxon>
        <taxon>Andropogonodae</taxon>
        <taxon>Andropogoneae</taxon>
        <taxon>Saccharinae</taxon>
        <taxon>Miscanthus</taxon>
    </lineage>
</organism>
<dbReference type="EMBL" id="CAJGYO010000003">
    <property type="protein sequence ID" value="CAD6221737.1"/>
    <property type="molecule type" value="Genomic_DNA"/>
</dbReference>
<dbReference type="Pfam" id="PF24095">
    <property type="entry name" value="DUF7378"/>
    <property type="match status" value="1"/>
</dbReference>
<keyword evidence="1" id="KW-0812">Transmembrane</keyword>
<reference evidence="3" key="1">
    <citation type="submission" date="2020-10" db="EMBL/GenBank/DDBJ databases">
        <authorList>
            <person name="Han B."/>
            <person name="Lu T."/>
            <person name="Zhao Q."/>
            <person name="Huang X."/>
            <person name="Zhao Y."/>
        </authorList>
    </citation>
    <scope>NUCLEOTIDE SEQUENCE</scope>
</reference>
<evidence type="ECO:0000313" key="3">
    <source>
        <dbReference type="EMBL" id="CAD6221737.1"/>
    </source>
</evidence>
<dbReference type="Proteomes" id="UP000604825">
    <property type="component" value="Unassembled WGS sequence"/>
</dbReference>
<keyword evidence="1" id="KW-1133">Transmembrane helix</keyword>
<name>A0A811NH67_9POAL</name>
<feature type="transmembrane region" description="Helical" evidence="1">
    <location>
        <begin position="178"/>
        <end position="201"/>
    </location>
</feature>
<dbReference type="OrthoDB" id="594103at2759"/>
<feature type="transmembrane region" description="Helical" evidence="1">
    <location>
        <begin position="70"/>
        <end position="89"/>
    </location>
</feature>
<evidence type="ECO:0000313" key="4">
    <source>
        <dbReference type="Proteomes" id="UP000604825"/>
    </source>
</evidence>
<accession>A0A811NH67</accession>
<dbReference type="InterPro" id="IPR055802">
    <property type="entry name" value="DUF7378"/>
</dbReference>
<sequence>MAAPADGSTTTTTVGQDEAVVKTTMPLPRAIQLVMAMSSRWKYSTTTTASMTIGEFGEHGVGRVFLWMKLVFVPSVLIVLAAVSTYTILSDDDDGGELISGPGGFGFLAVPILLCVYQAVVHAAGGHLGLSAPQTPYAVWEILHKVGYEEMGLAVMLISLGVWVLNERLNQAWPLLVAWTYLLGLLVASTVAFWLCLLRTYGGDGGGEGRRENSGCGEAVIDGLAYPFSRLLYEFVVRFHAVADAGVMQQLDADAAVV</sequence>
<comment type="caution">
    <text evidence="3">The sequence shown here is derived from an EMBL/GenBank/DDBJ whole genome shotgun (WGS) entry which is preliminary data.</text>
</comment>
<dbReference type="AlphaFoldDB" id="A0A811NH67"/>
<evidence type="ECO:0000259" key="2">
    <source>
        <dbReference type="Pfam" id="PF24095"/>
    </source>
</evidence>
<gene>
    <name evidence="3" type="ORF">NCGR_LOCUS14963</name>
</gene>
<proteinExistence type="predicted"/>
<feature type="transmembrane region" description="Helical" evidence="1">
    <location>
        <begin position="104"/>
        <end position="125"/>
    </location>
</feature>
<feature type="transmembrane region" description="Helical" evidence="1">
    <location>
        <begin position="146"/>
        <end position="166"/>
    </location>
</feature>
<protein>
    <recommendedName>
        <fullName evidence="2">DUF7378 domain-containing protein</fullName>
    </recommendedName>
</protein>
<keyword evidence="4" id="KW-1185">Reference proteome</keyword>